<dbReference type="Proteomes" id="UP000322234">
    <property type="component" value="Unassembled WGS sequence"/>
</dbReference>
<keyword evidence="4" id="KW-0539">Nucleus</keyword>
<dbReference type="PANTHER" id="PTHR11380">
    <property type="entry name" value="TRANSCRIPTION INITIATION FACTOR TFIID/SUPT3-RELATED"/>
    <property type="match status" value="1"/>
</dbReference>
<evidence type="ECO:0000256" key="6">
    <source>
        <dbReference type="ARBA" id="ARBA00040136"/>
    </source>
</evidence>
<evidence type="ECO:0000256" key="4">
    <source>
        <dbReference type="ARBA" id="ARBA00023242"/>
    </source>
</evidence>
<dbReference type="AlphaFoldDB" id="A0A6B0QRK9"/>
<comment type="subcellular location">
    <subcellularLocation>
        <location evidence="1">Nucleus</location>
    </subcellularLocation>
</comment>
<dbReference type="Pfam" id="PF02269">
    <property type="entry name" value="TFIID-18kDa"/>
    <property type="match status" value="1"/>
</dbReference>
<dbReference type="GO" id="GO:0006366">
    <property type="term" value="P:transcription by RNA polymerase II"/>
    <property type="evidence" value="ECO:0007669"/>
    <property type="project" value="InterPro"/>
</dbReference>
<evidence type="ECO:0000256" key="8">
    <source>
        <dbReference type="ARBA" id="ARBA00062721"/>
    </source>
</evidence>
<dbReference type="CDD" id="cd07978">
    <property type="entry name" value="HFD_TAF13"/>
    <property type="match status" value="1"/>
</dbReference>
<dbReference type="InterPro" id="IPR022179">
    <property type="entry name" value="CFAP276"/>
</dbReference>
<evidence type="ECO:0000256" key="2">
    <source>
        <dbReference type="ARBA" id="ARBA00023015"/>
    </source>
</evidence>
<gene>
    <name evidence="11" type="ORF">E5288_WYG007043</name>
</gene>
<reference evidence="11" key="1">
    <citation type="submission" date="2019-10" db="EMBL/GenBank/DDBJ databases">
        <title>The sequence and de novo assembly of the wild yak genome.</title>
        <authorList>
            <person name="Liu Y."/>
        </authorList>
    </citation>
    <scope>NUCLEOTIDE SEQUENCE [LARGE SCALE GENOMIC DNA]</scope>
    <source>
        <strain evidence="11">WY2019</strain>
    </source>
</reference>
<keyword evidence="2" id="KW-0805">Transcription regulation</keyword>
<keyword evidence="3" id="KW-0804">Transcription</keyword>
<protein>
    <recommendedName>
        <fullName evidence="6">Transcription initiation factor TFIID subunit 13</fullName>
    </recommendedName>
    <alternativeName>
        <fullName evidence="9">Transcription initiation factor TFIID 18 kDa subunit</fullName>
    </alternativeName>
</protein>
<evidence type="ECO:0000313" key="12">
    <source>
        <dbReference type="Proteomes" id="UP000322234"/>
    </source>
</evidence>
<dbReference type="EMBL" id="VBQZ03000002">
    <property type="protein sequence ID" value="MXQ79630.1"/>
    <property type="molecule type" value="Genomic_DNA"/>
</dbReference>
<dbReference type="GO" id="GO:0005669">
    <property type="term" value="C:transcription factor TFIID complex"/>
    <property type="evidence" value="ECO:0007669"/>
    <property type="project" value="TreeGrafter"/>
</dbReference>
<comment type="subunit">
    <text evidence="8">Component of the TFIID basal transcription factor complex, composed of TATA-box-binding protein TBP, and a number of TBP-associated factors (TAFs), including TAF1, TAF2, TAF3, TAF4, TAF5, TAF6, TAF7, TAF8, TAF9, TAF10, TAF11, TAF12 and TAF13. Interacts with TBP, and more strongly with TAF10 and TAF11.</text>
</comment>
<dbReference type="InterPro" id="IPR003195">
    <property type="entry name" value="TFIID_TAF13"/>
</dbReference>
<keyword evidence="12" id="KW-1185">Reference proteome</keyword>
<dbReference type="InterPro" id="IPR009072">
    <property type="entry name" value="Histone-fold"/>
</dbReference>
<evidence type="ECO:0000256" key="9">
    <source>
        <dbReference type="ARBA" id="ARBA00082869"/>
    </source>
</evidence>
<name>A0A6B0QRK9_9CETA</name>
<sequence>MPLTRDPFQNPALDKDDSYLGKSRASKRLPYKNPTHLAQQQEPWCRLSSTPTITSMKRDGFFFYSEIPKDDLDFRLAALYNHHTGTFKNKSEILTHQETIQDTRRIKTQFPGEFLPAPQPPLITSRANIRHWINPKKESIHSIQGSIVPSGGCDLLGYAEEKFEEENEEIGGGAEGGQGKRKRLFSKELRCMMYGFGDDQNPYTESVDILEDLVIEFITEMTHKAMSIGRQGRVQVEDIVFLIRKDPRKFARVKDLLTMNEELKRARKAFDEANYGS</sequence>
<organism evidence="11 12">
    <name type="scientific">Bos mutus</name>
    <name type="common">wild yak</name>
    <dbReference type="NCBI Taxonomy" id="72004"/>
    <lineage>
        <taxon>Eukaryota</taxon>
        <taxon>Metazoa</taxon>
        <taxon>Chordata</taxon>
        <taxon>Craniata</taxon>
        <taxon>Vertebrata</taxon>
        <taxon>Euteleostomi</taxon>
        <taxon>Mammalia</taxon>
        <taxon>Eutheria</taxon>
        <taxon>Laurasiatheria</taxon>
        <taxon>Artiodactyla</taxon>
        <taxon>Ruminantia</taxon>
        <taxon>Pecora</taxon>
        <taxon>Bovidae</taxon>
        <taxon>Bovinae</taxon>
        <taxon>Bos</taxon>
    </lineage>
</organism>
<dbReference type="Gene3D" id="1.10.20.10">
    <property type="entry name" value="Histone, subunit A"/>
    <property type="match status" value="1"/>
</dbReference>
<evidence type="ECO:0000256" key="7">
    <source>
        <dbReference type="ARBA" id="ARBA00056273"/>
    </source>
</evidence>
<dbReference type="SUPFAM" id="SSF47113">
    <property type="entry name" value="Histone-fold"/>
    <property type="match status" value="1"/>
</dbReference>
<dbReference type="PANTHER" id="PTHR11380:SF5">
    <property type="entry name" value="TRANSCRIPTION INITIATION FACTOR TFIID SUBUNIT 13"/>
    <property type="match status" value="1"/>
</dbReference>
<dbReference type="FunFam" id="1.10.20.10:FF:000028">
    <property type="entry name" value="Transcription initiation factor TFIID subunit 13"/>
    <property type="match status" value="1"/>
</dbReference>
<evidence type="ECO:0000256" key="3">
    <source>
        <dbReference type="ARBA" id="ARBA00023163"/>
    </source>
</evidence>
<evidence type="ECO:0000256" key="5">
    <source>
        <dbReference type="ARBA" id="ARBA00038392"/>
    </source>
</evidence>
<comment type="caution">
    <text evidence="11">The sequence shown here is derived from an EMBL/GenBank/DDBJ whole genome shotgun (WGS) entry which is preliminary data.</text>
</comment>
<accession>A0A6B0QRK9</accession>
<comment type="function">
    <text evidence="7">The TFIID basal transcription factor complex plays a major role in the initiation of RNA polymerase II (Pol II)-dependent transcription. TFIID recognizes and binds promoters via its subunit TBP, a TATA-box-binding protein, and promotes assembly of the pre-initiation complex (PIC). The TFIID complex consists of TBP and TBP-associated factors (TAFs), including TAF1, TAF2, TAF3, TAF4, TAF5, TAF6, TAF7, TAF8, TAF9, TAF10, TAF11, TAF12 and TAF13. TAF13, together with TAF11 and TBP, play key roles during promoter binding by the TFIID and TFIIA transcription factor complexes.</text>
</comment>
<comment type="similarity">
    <text evidence="5">Belongs to the TAF13 family.</text>
</comment>
<evidence type="ECO:0000313" key="11">
    <source>
        <dbReference type="EMBL" id="MXQ79630.1"/>
    </source>
</evidence>
<evidence type="ECO:0000256" key="1">
    <source>
        <dbReference type="ARBA" id="ARBA00004123"/>
    </source>
</evidence>
<feature type="region of interest" description="Disordered" evidence="10">
    <location>
        <begin position="1"/>
        <end position="37"/>
    </location>
</feature>
<proteinExistence type="inferred from homology"/>
<evidence type="ECO:0000256" key="10">
    <source>
        <dbReference type="SAM" id="MobiDB-lite"/>
    </source>
</evidence>
<dbReference type="GO" id="GO:0046982">
    <property type="term" value="F:protein heterodimerization activity"/>
    <property type="evidence" value="ECO:0007669"/>
    <property type="project" value="InterPro"/>
</dbReference>
<dbReference type="Pfam" id="PF12494">
    <property type="entry name" value="DUF3695"/>
    <property type="match status" value="1"/>
</dbReference>